<comment type="caution">
    <text evidence="2">The sequence shown here is derived from an EMBL/GenBank/DDBJ whole genome shotgun (WGS) entry which is preliminary data.</text>
</comment>
<keyword evidence="1" id="KW-0812">Transmembrane</keyword>
<accession>A0A8S9ZPP0</accession>
<gene>
    <name evidence="2" type="ORF">Mgra_00005346</name>
</gene>
<feature type="non-terminal residue" evidence="2">
    <location>
        <position position="1"/>
    </location>
</feature>
<organism evidence="2 3">
    <name type="scientific">Meloidogyne graminicola</name>
    <dbReference type="NCBI Taxonomy" id="189291"/>
    <lineage>
        <taxon>Eukaryota</taxon>
        <taxon>Metazoa</taxon>
        <taxon>Ecdysozoa</taxon>
        <taxon>Nematoda</taxon>
        <taxon>Chromadorea</taxon>
        <taxon>Rhabditida</taxon>
        <taxon>Tylenchina</taxon>
        <taxon>Tylenchomorpha</taxon>
        <taxon>Tylenchoidea</taxon>
        <taxon>Meloidogynidae</taxon>
        <taxon>Meloidogyninae</taxon>
        <taxon>Meloidogyne</taxon>
    </lineage>
</organism>
<sequence>MNFLFLLKNIFIFIIINLLIFEYTKAIKCKPLADCLNHKECGGLNGKIGTNRCSGLVIGKCHCAACIASTPCVNDSQCGGLYNGCDQNSKKCNCLQAISGHYSKNINKTIYSNTMEYMKHLCLKEDCKNSIINCHGLPCL</sequence>
<dbReference type="InterPro" id="IPR039260">
    <property type="entry name" value="Cpg-3"/>
</dbReference>
<evidence type="ECO:0000313" key="2">
    <source>
        <dbReference type="EMBL" id="KAF7635231.1"/>
    </source>
</evidence>
<dbReference type="Proteomes" id="UP000605970">
    <property type="component" value="Unassembled WGS sequence"/>
</dbReference>
<dbReference type="OrthoDB" id="5822889at2759"/>
<protein>
    <submittedName>
        <fullName evidence="2">Uncharacterized protein</fullName>
    </submittedName>
</protein>
<reference evidence="2" key="1">
    <citation type="journal article" date="2020" name="Ecol. Evol.">
        <title>Genome structure and content of the rice root-knot nematode (Meloidogyne graminicola).</title>
        <authorList>
            <person name="Phan N.T."/>
            <person name="Danchin E.G.J."/>
            <person name="Klopp C."/>
            <person name="Perfus-Barbeoch L."/>
            <person name="Kozlowski D.K."/>
            <person name="Koutsovoulos G.D."/>
            <person name="Lopez-Roques C."/>
            <person name="Bouchez O."/>
            <person name="Zahm M."/>
            <person name="Besnard G."/>
            <person name="Bellafiore S."/>
        </authorList>
    </citation>
    <scope>NUCLEOTIDE SEQUENCE</scope>
    <source>
        <strain evidence="2">VN-18</strain>
    </source>
</reference>
<feature type="transmembrane region" description="Helical" evidence="1">
    <location>
        <begin position="6"/>
        <end position="24"/>
    </location>
</feature>
<dbReference type="AlphaFoldDB" id="A0A8S9ZPP0"/>
<keyword evidence="1" id="KW-1133">Transmembrane helix</keyword>
<name>A0A8S9ZPP0_9BILA</name>
<evidence type="ECO:0000313" key="3">
    <source>
        <dbReference type="Proteomes" id="UP000605970"/>
    </source>
</evidence>
<proteinExistence type="predicted"/>
<dbReference type="EMBL" id="JABEBT010000045">
    <property type="protein sequence ID" value="KAF7635231.1"/>
    <property type="molecule type" value="Genomic_DNA"/>
</dbReference>
<keyword evidence="3" id="KW-1185">Reference proteome</keyword>
<dbReference type="PANTHER" id="PTHR37973">
    <property type="entry name" value="CHONDROITIN PROTEOGLYCAN 3"/>
    <property type="match status" value="1"/>
</dbReference>
<keyword evidence="1" id="KW-0472">Membrane</keyword>
<evidence type="ECO:0000256" key="1">
    <source>
        <dbReference type="SAM" id="Phobius"/>
    </source>
</evidence>
<dbReference type="PANTHER" id="PTHR37973:SF3">
    <property type="entry name" value="CHONDROITIN PROTEOGLYCAN 3-RELATED"/>
    <property type="match status" value="1"/>
</dbReference>